<evidence type="ECO:0000256" key="1">
    <source>
        <dbReference type="SAM" id="Phobius"/>
    </source>
</evidence>
<dbReference type="OrthoDB" id="1937829at2759"/>
<dbReference type="InterPro" id="IPR011990">
    <property type="entry name" value="TPR-like_helical_dom_sf"/>
</dbReference>
<dbReference type="AlphaFoldDB" id="A0A5D3E3V9"/>
<sequence length="160" mass="18329">MKLLRHCRTIRSVQKLLVLILVEGLDQNRFIATKLIGKYVEHDEGDSKRVCKFGSVLEALNPFDEIQDVEIARKVFADVPLRDIVNWNSMIVGYTLNEKEDDAIMLFHAMLYNQANCSPDYATLVAILHACVTKSASQVSFWVHSYIILPYFYVMVTVVM</sequence>
<dbReference type="GO" id="GO:0009451">
    <property type="term" value="P:RNA modification"/>
    <property type="evidence" value="ECO:0007669"/>
    <property type="project" value="InterPro"/>
</dbReference>
<dbReference type="Proteomes" id="UP000321947">
    <property type="component" value="Unassembled WGS sequence"/>
</dbReference>
<organism evidence="3 5">
    <name type="scientific">Cucumis melo var. makuwa</name>
    <name type="common">Oriental melon</name>
    <dbReference type="NCBI Taxonomy" id="1194695"/>
    <lineage>
        <taxon>Eukaryota</taxon>
        <taxon>Viridiplantae</taxon>
        <taxon>Streptophyta</taxon>
        <taxon>Embryophyta</taxon>
        <taxon>Tracheophyta</taxon>
        <taxon>Spermatophyta</taxon>
        <taxon>Magnoliopsida</taxon>
        <taxon>eudicotyledons</taxon>
        <taxon>Gunneridae</taxon>
        <taxon>Pentapetalae</taxon>
        <taxon>rosids</taxon>
        <taxon>fabids</taxon>
        <taxon>Cucurbitales</taxon>
        <taxon>Cucurbitaceae</taxon>
        <taxon>Benincaseae</taxon>
        <taxon>Cucumis</taxon>
    </lineage>
</organism>
<dbReference type="STRING" id="1194695.A0A5D3E3V9"/>
<evidence type="ECO:0000313" key="3">
    <source>
        <dbReference type="EMBL" id="TYK30584.1"/>
    </source>
</evidence>
<proteinExistence type="predicted"/>
<accession>A0A5D3E3V9</accession>
<dbReference type="InterPro" id="IPR046960">
    <property type="entry name" value="PPR_At4g14850-like_plant"/>
</dbReference>
<keyword evidence="1" id="KW-0812">Transmembrane</keyword>
<dbReference type="EMBL" id="SSTE01011267">
    <property type="protein sequence ID" value="KAA0051304.1"/>
    <property type="molecule type" value="Genomic_DNA"/>
</dbReference>
<dbReference type="Gene3D" id="1.25.40.10">
    <property type="entry name" value="Tetratricopeptide repeat domain"/>
    <property type="match status" value="1"/>
</dbReference>
<dbReference type="EMBL" id="SSTD01000440">
    <property type="protein sequence ID" value="TYK30584.1"/>
    <property type="molecule type" value="Genomic_DNA"/>
</dbReference>
<gene>
    <name evidence="3" type="ORF">E5676_scaffold974G00040</name>
    <name evidence="2" type="ORF">E6C27_scaffold55G00120</name>
</gene>
<comment type="caution">
    <text evidence="3">The sequence shown here is derived from an EMBL/GenBank/DDBJ whole genome shotgun (WGS) entry which is preliminary data.</text>
</comment>
<name>A0A5D3E3V9_CUCMM</name>
<dbReference type="PANTHER" id="PTHR47926">
    <property type="entry name" value="PENTATRICOPEPTIDE REPEAT-CONTAINING PROTEIN"/>
    <property type="match status" value="1"/>
</dbReference>
<keyword evidence="1" id="KW-0472">Membrane</keyword>
<dbReference type="Proteomes" id="UP000321393">
    <property type="component" value="Unassembled WGS sequence"/>
</dbReference>
<evidence type="ECO:0000313" key="2">
    <source>
        <dbReference type="EMBL" id="KAA0051304.1"/>
    </source>
</evidence>
<keyword evidence="1" id="KW-1133">Transmembrane helix</keyword>
<reference evidence="4 5" key="1">
    <citation type="submission" date="2019-08" db="EMBL/GenBank/DDBJ databases">
        <title>Draft genome sequences of two oriental melons (Cucumis melo L. var makuwa).</title>
        <authorList>
            <person name="Kwon S.-Y."/>
        </authorList>
    </citation>
    <scope>NUCLEOTIDE SEQUENCE [LARGE SCALE GENOMIC DNA]</scope>
    <source>
        <strain evidence="5">cv. Chang Bougi</strain>
        <strain evidence="4">cv. SW 3</strain>
        <tissue evidence="3">Leaf</tissue>
    </source>
</reference>
<feature type="transmembrane region" description="Helical" evidence="1">
    <location>
        <begin position="141"/>
        <end position="159"/>
    </location>
</feature>
<evidence type="ECO:0000313" key="5">
    <source>
        <dbReference type="Proteomes" id="UP000321947"/>
    </source>
</evidence>
<evidence type="ECO:0000313" key="4">
    <source>
        <dbReference type="Proteomes" id="UP000321393"/>
    </source>
</evidence>
<protein>
    <submittedName>
        <fullName evidence="3">Pentatricopeptide repeat-containing protein</fullName>
    </submittedName>
</protein>
<dbReference type="GO" id="GO:0003723">
    <property type="term" value="F:RNA binding"/>
    <property type="evidence" value="ECO:0007669"/>
    <property type="project" value="InterPro"/>
</dbReference>